<dbReference type="EMBL" id="PGOL01004355">
    <property type="protein sequence ID" value="PKI37535.1"/>
    <property type="molecule type" value="Genomic_DNA"/>
</dbReference>
<dbReference type="Proteomes" id="UP000233551">
    <property type="component" value="Unassembled WGS sequence"/>
</dbReference>
<comment type="caution">
    <text evidence="2">The sequence shown here is derived from an EMBL/GenBank/DDBJ whole genome shotgun (WGS) entry which is preliminary data.</text>
</comment>
<dbReference type="AlphaFoldDB" id="A0A2I0I0P7"/>
<reference evidence="2 3" key="1">
    <citation type="submission" date="2017-11" db="EMBL/GenBank/DDBJ databases">
        <title>De-novo sequencing of pomegranate (Punica granatum L.) genome.</title>
        <authorList>
            <person name="Akparov Z."/>
            <person name="Amiraslanov A."/>
            <person name="Hajiyeva S."/>
            <person name="Abbasov M."/>
            <person name="Kaur K."/>
            <person name="Hamwieh A."/>
            <person name="Solovyev V."/>
            <person name="Salamov A."/>
            <person name="Braich B."/>
            <person name="Kosarev P."/>
            <person name="Mahmoud A."/>
            <person name="Hajiyev E."/>
            <person name="Babayeva S."/>
            <person name="Izzatullayeva V."/>
            <person name="Mammadov A."/>
            <person name="Mammadov A."/>
            <person name="Sharifova S."/>
            <person name="Ojaghi J."/>
            <person name="Eynullazada K."/>
            <person name="Bayramov B."/>
            <person name="Abdulazimova A."/>
            <person name="Shahmuradov I."/>
        </authorList>
    </citation>
    <scope>NUCLEOTIDE SEQUENCE [LARGE SCALE GENOMIC DNA]</scope>
    <source>
        <strain evidence="3">cv. AG2017</strain>
        <tissue evidence="2">Leaf</tissue>
    </source>
</reference>
<evidence type="ECO:0000313" key="2">
    <source>
        <dbReference type="EMBL" id="PKI37535.1"/>
    </source>
</evidence>
<organism evidence="2 3">
    <name type="scientific">Punica granatum</name>
    <name type="common">Pomegranate</name>
    <dbReference type="NCBI Taxonomy" id="22663"/>
    <lineage>
        <taxon>Eukaryota</taxon>
        <taxon>Viridiplantae</taxon>
        <taxon>Streptophyta</taxon>
        <taxon>Embryophyta</taxon>
        <taxon>Tracheophyta</taxon>
        <taxon>Spermatophyta</taxon>
        <taxon>Magnoliopsida</taxon>
        <taxon>eudicotyledons</taxon>
        <taxon>Gunneridae</taxon>
        <taxon>Pentapetalae</taxon>
        <taxon>rosids</taxon>
        <taxon>malvids</taxon>
        <taxon>Myrtales</taxon>
        <taxon>Lythraceae</taxon>
        <taxon>Punica</taxon>
    </lineage>
</organism>
<name>A0A2I0I0P7_PUNGR</name>
<keyword evidence="3" id="KW-1185">Reference proteome</keyword>
<protein>
    <submittedName>
        <fullName evidence="2">Uncharacterized protein</fullName>
    </submittedName>
</protein>
<sequence length="61" mass="5941">MAVAMSAAKGEEDGGADLRQVDNHATGGVEHCGGKAPVGGQAIGIGSSWTSGAKGCLHNGY</sequence>
<accession>A0A2I0I0P7</accession>
<evidence type="ECO:0000256" key="1">
    <source>
        <dbReference type="SAM" id="MobiDB-lite"/>
    </source>
</evidence>
<evidence type="ECO:0000313" key="3">
    <source>
        <dbReference type="Proteomes" id="UP000233551"/>
    </source>
</evidence>
<proteinExistence type="predicted"/>
<gene>
    <name evidence="2" type="ORF">CRG98_042071</name>
</gene>
<feature type="region of interest" description="Disordered" evidence="1">
    <location>
        <begin position="1"/>
        <end position="22"/>
    </location>
</feature>